<accession>A0ABQ6TQE5</accession>
<protein>
    <submittedName>
        <fullName evidence="3">Phosphate ABC transporter substrate-binding protein</fullName>
    </submittedName>
</protein>
<keyword evidence="1" id="KW-0732">Signal</keyword>
<evidence type="ECO:0000313" key="3">
    <source>
        <dbReference type="EMBL" id="KAB0671250.1"/>
    </source>
</evidence>
<dbReference type="InterPro" id="IPR024370">
    <property type="entry name" value="PBP_domain"/>
</dbReference>
<dbReference type="Pfam" id="PF12849">
    <property type="entry name" value="PBP_like_2"/>
    <property type="match status" value="1"/>
</dbReference>
<dbReference type="Proteomes" id="UP000798046">
    <property type="component" value="Unassembled WGS sequence"/>
</dbReference>
<feature type="domain" description="PBP" evidence="2">
    <location>
        <begin position="74"/>
        <end position="255"/>
    </location>
</feature>
<evidence type="ECO:0000313" key="4">
    <source>
        <dbReference type="Proteomes" id="UP000798046"/>
    </source>
</evidence>
<comment type="caution">
    <text evidence="3">The sequence shown here is derived from an EMBL/GenBank/DDBJ whole genome shotgun (WGS) entry which is preliminary data.</text>
</comment>
<sequence length="290" mass="30596">MLHLPRRHEGVQRLREVPPETLMPGQLQRYPTQRGELPMKRMFGLQGSILAAAMTFCLAQGALAQEVRLNGAASVVTDLVAPHRAAVEKATGYKLVVDKSNAGKGLIDLIDGKCDAAMASASLDATVKAAKSAGLTKAVPDLKMHVIAKSEVVFVVHPSNPVKSLTWEQIKDIHTGKIVNWKAVGGRDLPITVYTDAKASATRGLIKQVVMANGEYAASAKAVGFVKEVNDRVAVDAGGIGGLGLGFVDPAQVTIVATKKIERPLGFITIGAPSAPMQKVMDAFKTASGN</sequence>
<dbReference type="PANTHER" id="PTHR30570">
    <property type="entry name" value="PERIPLASMIC PHOSPHATE BINDING COMPONENT OF PHOSPHATE ABC TRANSPORTER"/>
    <property type="match status" value="1"/>
</dbReference>
<dbReference type="Gene3D" id="3.40.190.10">
    <property type="entry name" value="Periplasmic binding protein-like II"/>
    <property type="match status" value="1"/>
</dbReference>
<name>A0ABQ6TQE5_9BACT</name>
<keyword evidence="4" id="KW-1185">Reference proteome</keyword>
<organism evidence="3 4">
    <name type="scientific">Oryzomonas sagensis</name>
    <dbReference type="NCBI Taxonomy" id="2603857"/>
    <lineage>
        <taxon>Bacteria</taxon>
        <taxon>Pseudomonadati</taxon>
        <taxon>Thermodesulfobacteriota</taxon>
        <taxon>Desulfuromonadia</taxon>
        <taxon>Geobacterales</taxon>
        <taxon>Geobacteraceae</taxon>
        <taxon>Oryzomonas</taxon>
    </lineage>
</organism>
<dbReference type="PANTHER" id="PTHR30570:SF1">
    <property type="entry name" value="PHOSPHATE-BINDING PROTEIN PSTS"/>
    <property type="match status" value="1"/>
</dbReference>
<dbReference type="SUPFAM" id="SSF53850">
    <property type="entry name" value="Periplasmic binding protein-like II"/>
    <property type="match status" value="1"/>
</dbReference>
<reference evidence="3 4" key="1">
    <citation type="journal article" date="2020" name="Microorganisms">
        <title>Description of Three Novel Members in the Family Geobacteraceae, Oryzomonas japonicum gen. nov., sp. nov., Oryzomonas sagensis sp. nov., and Oryzomonas ruber sp. nov.</title>
        <authorList>
            <person name="Xu Z."/>
            <person name="Masuda Y."/>
            <person name="Hayakawa C."/>
            <person name="Ushijima N."/>
            <person name="Kawano K."/>
            <person name="Shiratori Y."/>
            <person name="Senoo K."/>
            <person name="Itoh H."/>
        </authorList>
    </citation>
    <scope>NUCLEOTIDE SEQUENCE [LARGE SCALE GENOMIC DNA]</scope>
    <source>
        <strain evidence="3 4">Red100</strain>
    </source>
</reference>
<proteinExistence type="predicted"/>
<evidence type="ECO:0000259" key="2">
    <source>
        <dbReference type="Pfam" id="PF12849"/>
    </source>
</evidence>
<gene>
    <name evidence="3" type="ORF">F6V30_01285</name>
</gene>
<dbReference type="EMBL" id="VZRA01000001">
    <property type="protein sequence ID" value="KAB0671250.1"/>
    <property type="molecule type" value="Genomic_DNA"/>
</dbReference>
<dbReference type="InterPro" id="IPR050811">
    <property type="entry name" value="Phosphate_ABC_transporter"/>
</dbReference>
<evidence type="ECO:0000256" key="1">
    <source>
        <dbReference type="ARBA" id="ARBA00022729"/>
    </source>
</evidence>